<evidence type="ECO:0000313" key="10">
    <source>
        <dbReference type="EMBL" id="GMH68111.1"/>
    </source>
</evidence>
<evidence type="ECO:0000256" key="4">
    <source>
        <dbReference type="ARBA" id="ARBA00022989"/>
    </source>
</evidence>
<evidence type="ECO:0000313" key="11">
    <source>
        <dbReference type="Proteomes" id="UP001162640"/>
    </source>
</evidence>
<protein>
    <recommendedName>
        <fullName evidence="9">L-type lectin-like domain-containing protein</fullName>
    </recommendedName>
</protein>
<evidence type="ECO:0000256" key="5">
    <source>
        <dbReference type="ARBA" id="ARBA00023136"/>
    </source>
</evidence>
<dbReference type="InterPro" id="IPR013320">
    <property type="entry name" value="ConA-like_dom_sf"/>
</dbReference>
<dbReference type="PANTHER" id="PTHR12223">
    <property type="entry name" value="VESICULAR MANNOSE-BINDING LECTIN"/>
    <property type="match status" value="1"/>
</dbReference>
<comment type="caution">
    <text evidence="10">The sequence shown here is derived from an EMBL/GenBank/DDBJ whole genome shotgun (WGS) entry which is preliminary data.</text>
</comment>
<dbReference type="GO" id="GO:0005537">
    <property type="term" value="F:D-mannose binding"/>
    <property type="evidence" value="ECO:0007669"/>
    <property type="project" value="TreeGrafter"/>
</dbReference>
<dbReference type="GO" id="GO:0030134">
    <property type="term" value="C:COPII-coated ER to Golgi transport vesicle"/>
    <property type="evidence" value="ECO:0007669"/>
    <property type="project" value="TreeGrafter"/>
</dbReference>
<evidence type="ECO:0000256" key="8">
    <source>
        <dbReference type="SAM" id="SignalP"/>
    </source>
</evidence>
<evidence type="ECO:0000256" key="7">
    <source>
        <dbReference type="SAM" id="Phobius"/>
    </source>
</evidence>
<name>A0A9W7ACW5_9STRA</name>
<dbReference type="Pfam" id="PF03388">
    <property type="entry name" value="Lectin_leg-like"/>
    <property type="match status" value="1"/>
</dbReference>
<dbReference type="AlphaFoldDB" id="A0A9W7ACW5"/>
<comment type="subcellular location">
    <subcellularLocation>
        <location evidence="1">Membrane</location>
        <topology evidence="1">Single-pass type I membrane protein</topology>
    </subcellularLocation>
</comment>
<accession>A0A9W7ACW5</accession>
<evidence type="ECO:0000256" key="6">
    <source>
        <dbReference type="SAM" id="Coils"/>
    </source>
</evidence>
<gene>
    <name evidence="10" type="ORF">TL16_g04851</name>
</gene>
<dbReference type="CDD" id="cd07308">
    <property type="entry name" value="lectin_leg-like"/>
    <property type="match status" value="1"/>
</dbReference>
<dbReference type="InterPro" id="IPR051136">
    <property type="entry name" value="Intracellular_Lectin-GPT"/>
</dbReference>
<feature type="domain" description="L-type lectin-like" evidence="9">
    <location>
        <begin position="19"/>
        <end position="257"/>
    </location>
</feature>
<feature type="chain" id="PRO_5040864961" description="L-type lectin-like domain-containing protein" evidence="8">
    <location>
        <begin position="20"/>
        <end position="406"/>
    </location>
</feature>
<dbReference type="Gene3D" id="2.60.120.200">
    <property type="match status" value="1"/>
</dbReference>
<dbReference type="Proteomes" id="UP001162640">
    <property type="component" value="Unassembled WGS sequence"/>
</dbReference>
<dbReference type="SUPFAM" id="SSF49899">
    <property type="entry name" value="Concanavalin A-like lectins/glucanases"/>
    <property type="match status" value="1"/>
</dbReference>
<keyword evidence="3 8" id="KW-0732">Signal</keyword>
<dbReference type="PANTHER" id="PTHR12223:SF28">
    <property type="entry name" value="LECTIN, MANNOSE BINDING 1 LIKE"/>
    <property type="match status" value="1"/>
</dbReference>
<feature type="signal peptide" evidence="8">
    <location>
        <begin position="1"/>
        <end position="19"/>
    </location>
</feature>
<dbReference type="GO" id="GO:0000139">
    <property type="term" value="C:Golgi membrane"/>
    <property type="evidence" value="ECO:0007669"/>
    <property type="project" value="TreeGrafter"/>
</dbReference>
<reference evidence="11" key="1">
    <citation type="journal article" date="2023" name="Commun. Biol.">
        <title>Genome analysis of Parmales, the sister group of diatoms, reveals the evolutionary specialization of diatoms from phago-mixotrophs to photoautotrophs.</title>
        <authorList>
            <person name="Ban H."/>
            <person name="Sato S."/>
            <person name="Yoshikawa S."/>
            <person name="Yamada K."/>
            <person name="Nakamura Y."/>
            <person name="Ichinomiya M."/>
            <person name="Sato N."/>
            <person name="Blanc-Mathieu R."/>
            <person name="Endo H."/>
            <person name="Kuwata A."/>
            <person name="Ogata H."/>
        </authorList>
    </citation>
    <scope>NUCLEOTIDE SEQUENCE [LARGE SCALE GENOMIC DNA]</scope>
</reference>
<evidence type="ECO:0000256" key="3">
    <source>
        <dbReference type="ARBA" id="ARBA00022729"/>
    </source>
</evidence>
<dbReference type="EMBL" id="BLQM01000137">
    <property type="protein sequence ID" value="GMH68111.1"/>
    <property type="molecule type" value="Genomic_DNA"/>
</dbReference>
<proteinExistence type="predicted"/>
<keyword evidence="6" id="KW-0175">Coiled coil</keyword>
<keyword evidence="5 7" id="KW-0472">Membrane</keyword>
<dbReference type="GO" id="GO:0005793">
    <property type="term" value="C:endoplasmic reticulum-Golgi intermediate compartment"/>
    <property type="evidence" value="ECO:0007669"/>
    <property type="project" value="TreeGrafter"/>
</dbReference>
<evidence type="ECO:0000259" key="9">
    <source>
        <dbReference type="PROSITE" id="PS51328"/>
    </source>
</evidence>
<dbReference type="PROSITE" id="PS51328">
    <property type="entry name" value="L_LECTIN_LIKE"/>
    <property type="match status" value="1"/>
</dbReference>
<dbReference type="InterPro" id="IPR005052">
    <property type="entry name" value="Lectin_leg"/>
</dbReference>
<dbReference type="GO" id="GO:0005789">
    <property type="term" value="C:endoplasmic reticulum membrane"/>
    <property type="evidence" value="ECO:0007669"/>
    <property type="project" value="TreeGrafter"/>
</dbReference>
<feature type="coiled-coil region" evidence="6">
    <location>
        <begin position="286"/>
        <end position="346"/>
    </location>
</feature>
<keyword evidence="4 7" id="KW-1133">Transmembrane helix</keyword>
<feature type="transmembrane region" description="Helical" evidence="7">
    <location>
        <begin position="375"/>
        <end position="394"/>
    </location>
</feature>
<dbReference type="GO" id="GO:0006888">
    <property type="term" value="P:endoplasmic reticulum to Golgi vesicle-mediated transport"/>
    <property type="evidence" value="ECO:0007669"/>
    <property type="project" value="TreeGrafter"/>
</dbReference>
<organism evidence="10 11">
    <name type="scientific">Triparma laevis f. inornata</name>
    <dbReference type="NCBI Taxonomy" id="1714386"/>
    <lineage>
        <taxon>Eukaryota</taxon>
        <taxon>Sar</taxon>
        <taxon>Stramenopiles</taxon>
        <taxon>Ochrophyta</taxon>
        <taxon>Bolidophyceae</taxon>
        <taxon>Parmales</taxon>
        <taxon>Triparmaceae</taxon>
        <taxon>Triparma</taxon>
    </lineage>
</organism>
<keyword evidence="2 7" id="KW-0812">Transmembrane</keyword>
<sequence length="406" mass="45222">MLLLLISFLSLLLLPFTSGELLDNISFSSPFSETDRNGKFMVPNFMMAGDAEVKKTFVRLTPDRQSKRGTLWSKTSVGPYSEISATLTFRISGQGSKLFGDGIALWLTKSPRPTTGSLHGMDAKFEGIAVVIDTFKNVEHGSLHRDVTLVINDGSKESEIGVEDILGCNVEGMRYHEGRDDFSTFNLSRLRILYSEDRLVLEVDGEGTNDWQTCATVGGLKKQLGKGFLNDARFGISGTTGQLADNHDIISLQVHSSHSEAKVASVEQHESFNSADDLQVLVHDLEHQLTSIYEKLENTIGKLQKQEDMLEDRVKLLESTVLTGVESKMERRITNLEKQLDRKVQRTVNKAQKSTQDEIDSMKEFAEQNAGGGGWRVPFMFLAVLVLVAGVAAYRHYRHLIKSHLL</sequence>
<evidence type="ECO:0000256" key="2">
    <source>
        <dbReference type="ARBA" id="ARBA00022692"/>
    </source>
</evidence>
<evidence type="ECO:0000256" key="1">
    <source>
        <dbReference type="ARBA" id="ARBA00004479"/>
    </source>
</evidence>